<dbReference type="Pfam" id="PF04434">
    <property type="entry name" value="SWIM"/>
    <property type="match status" value="1"/>
</dbReference>
<dbReference type="InterPro" id="IPR007527">
    <property type="entry name" value="Znf_SWIM"/>
</dbReference>
<dbReference type="AlphaFoldDB" id="A0A4Y9F8Q9"/>
<name>A0A4Y9F8Q9_9DEIN</name>
<evidence type="ECO:0000259" key="2">
    <source>
        <dbReference type="PROSITE" id="PS50966"/>
    </source>
</evidence>
<reference evidence="3 4" key="1">
    <citation type="submission" date="2019-03" db="EMBL/GenBank/DDBJ databases">
        <title>Thermus tengchongensis species for the arsenic transformation mechanism.</title>
        <authorList>
            <person name="Yuan G.C."/>
        </authorList>
    </citation>
    <scope>NUCLEOTIDE SEQUENCE [LARGE SCALE GENOMIC DNA]</scope>
    <source>
        <strain evidence="3 4">15W</strain>
    </source>
</reference>
<gene>
    <name evidence="3" type="ORF">E0687_13110</name>
</gene>
<evidence type="ECO:0000313" key="4">
    <source>
        <dbReference type="Proteomes" id="UP000297668"/>
    </source>
</evidence>
<organism evidence="3 4">
    <name type="scientific">Thermus tengchongensis</name>
    <dbReference type="NCBI Taxonomy" id="1214928"/>
    <lineage>
        <taxon>Bacteria</taxon>
        <taxon>Thermotogati</taxon>
        <taxon>Deinococcota</taxon>
        <taxon>Deinococci</taxon>
        <taxon>Thermales</taxon>
        <taxon>Thermaceae</taxon>
        <taxon>Thermus</taxon>
    </lineage>
</organism>
<comment type="caution">
    <text evidence="3">The sequence shown here is derived from an EMBL/GenBank/DDBJ whole genome shotgun (WGS) entry which is preliminary data.</text>
</comment>
<feature type="domain" description="SWIM-type" evidence="2">
    <location>
        <begin position="47"/>
        <end position="80"/>
    </location>
</feature>
<accession>A0A4Y9F8Q9</accession>
<keyword evidence="1" id="KW-0862">Zinc</keyword>
<keyword evidence="1" id="KW-0479">Metal-binding</keyword>
<protein>
    <submittedName>
        <fullName evidence="3">SWIM zinc finger family protein</fullName>
    </submittedName>
</protein>
<dbReference type="GO" id="GO:0008270">
    <property type="term" value="F:zinc ion binding"/>
    <property type="evidence" value="ECO:0007669"/>
    <property type="project" value="UniProtKB-KW"/>
</dbReference>
<dbReference type="RefSeq" id="WP_135261146.1">
    <property type="nucleotide sequence ID" value="NZ_SJZF01000044.1"/>
</dbReference>
<evidence type="ECO:0000256" key="1">
    <source>
        <dbReference type="PROSITE-ProRule" id="PRU00325"/>
    </source>
</evidence>
<evidence type="ECO:0000313" key="3">
    <source>
        <dbReference type="EMBL" id="TFU24980.1"/>
    </source>
</evidence>
<dbReference type="EMBL" id="SJZF01000044">
    <property type="protein sequence ID" value="TFU24980.1"/>
    <property type="molecule type" value="Genomic_DNA"/>
</dbReference>
<sequence length="98" mass="10889">MPLKERMFGFLGKLEKALTLVDAGKVHPVLGKPQVFVVESQEGRGHYLVDLEAESCTCPAWTSGKTRPCKHLLAAVVHLWREGQGRREEARPGERPVA</sequence>
<keyword evidence="1" id="KW-0863">Zinc-finger</keyword>
<proteinExistence type="predicted"/>
<dbReference type="Proteomes" id="UP000297668">
    <property type="component" value="Unassembled WGS sequence"/>
</dbReference>
<dbReference type="PROSITE" id="PS50966">
    <property type="entry name" value="ZF_SWIM"/>
    <property type="match status" value="1"/>
</dbReference>